<name>A0ABW7K0G3_9NOCA</name>
<dbReference type="EMBL" id="JBIMSP010000007">
    <property type="protein sequence ID" value="MFH5241653.1"/>
    <property type="molecule type" value="Genomic_DNA"/>
</dbReference>
<evidence type="ECO:0000313" key="3">
    <source>
        <dbReference type="EMBL" id="MFH5227351.1"/>
    </source>
</evidence>
<protein>
    <submittedName>
        <fullName evidence="3">PAS domain S-box protein</fullName>
    </submittedName>
</protein>
<dbReference type="EMBL" id="JBIMSN010000008">
    <property type="protein sequence ID" value="MFH5227351.1"/>
    <property type="molecule type" value="Genomic_DNA"/>
</dbReference>
<gene>
    <name evidence="4" type="ORF">ACHIPV_07080</name>
    <name evidence="2" type="ORF">ACHIPZ_09585</name>
    <name evidence="3" type="ORF">ACHIRB_01935</name>
</gene>
<dbReference type="Pfam" id="PF13426">
    <property type="entry name" value="PAS_9"/>
    <property type="match status" value="1"/>
</dbReference>
<proteinExistence type="predicted"/>
<dbReference type="SUPFAM" id="SSF55785">
    <property type="entry name" value="PYP-like sensor domain (PAS domain)"/>
    <property type="match status" value="1"/>
</dbReference>
<dbReference type="Proteomes" id="UP001609176">
    <property type="component" value="Unassembled WGS sequence"/>
</dbReference>
<feature type="domain" description="PAS" evidence="1">
    <location>
        <begin position="24"/>
        <end position="61"/>
    </location>
</feature>
<organism evidence="3 7">
    <name type="scientific">Antrihabitans spumae</name>
    <dbReference type="NCBI Taxonomy" id="3373370"/>
    <lineage>
        <taxon>Bacteria</taxon>
        <taxon>Bacillati</taxon>
        <taxon>Actinomycetota</taxon>
        <taxon>Actinomycetes</taxon>
        <taxon>Mycobacteriales</taxon>
        <taxon>Nocardiaceae</taxon>
        <taxon>Antrihabitans</taxon>
    </lineage>
</organism>
<accession>A0ABW7K0G3</accession>
<dbReference type="EMBL" id="JBIMSO010000039">
    <property type="protein sequence ID" value="MFH5208451.1"/>
    <property type="molecule type" value="Genomic_DNA"/>
</dbReference>
<dbReference type="PROSITE" id="PS50112">
    <property type="entry name" value="PAS"/>
    <property type="match status" value="1"/>
</dbReference>
<dbReference type="NCBIfam" id="TIGR00229">
    <property type="entry name" value="sensory_box"/>
    <property type="match status" value="1"/>
</dbReference>
<dbReference type="InterPro" id="IPR035965">
    <property type="entry name" value="PAS-like_dom_sf"/>
</dbReference>
<evidence type="ECO:0000313" key="6">
    <source>
        <dbReference type="Proteomes" id="UP001609176"/>
    </source>
</evidence>
<evidence type="ECO:0000313" key="4">
    <source>
        <dbReference type="EMBL" id="MFH5241653.1"/>
    </source>
</evidence>
<dbReference type="InterPro" id="IPR000014">
    <property type="entry name" value="PAS"/>
</dbReference>
<evidence type="ECO:0000313" key="2">
    <source>
        <dbReference type="EMBL" id="MFH5208451.1"/>
    </source>
</evidence>
<dbReference type="Gene3D" id="3.30.450.20">
    <property type="entry name" value="PAS domain"/>
    <property type="match status" value="1"/>
</dbReference>
<comment type="caution">
    <text evidence="3">The sequence shown here is derived from an EMBL/GenBank/DDBJ whole genome shotgun (WGS) entry which is preliminary data.</text>
</comment>
<dbReference type="RefSeq" id="WP_395113943.1">
    <property type="nucleotide sequence ID" value="NZ_JBIMSN010000008.1"/>
</dbReference>
<evidence type="ECO:0000259" key="1">
    <source>
        <dbReference type="PROSITE" id="PS50112"/>
    </source>
</evidence>
<keyword evidence="7" id="KW-1185">Reference proteome</keyword>
<dbReference type="CDD" id="cd00130">
    <property type="entry name" value="PAS"/>
    <property type="match status" value="1"/>
</dbReference>
<evidence type="ECO:0000313" key="5">
    <source>
        <dbReference type="Proteomes" id="UP001609175"/>
    </source>
</evidence>
<sequence>MQERRKPRPEESFGYLEQLPSSVLLRRLSVPMLAVHHDDTVVSANPAFEEMLGYEPDTLAGTAARRLVANDPEFDVVGVDVIRDCAGAVIALRHSDGSIVKALVTKSVLARDDDEVALIGFHDVTDHLWELGSDR</sequence>
<evidence type="ECO:0000313" key="7">
    <source>
        <dbReference type="Proteomes" id="UP001609219"/>
    </source>
</evidence>
<dbReference type="Proteomes" id="UP001609175">
    <property type="component" value="Unassembled WGS sequence"/>
</dbReference>
<dbReference type="Proteomes" id="UP001609219">
    <property type="component" value="Unassembled WGS sequence"/>
</dbReference>
<reference evidence="5 6" key="1">
    <citation type="submission" date="2024-10" db="EMBL/GenBank/DDBJ databases">
        <authorList>
            <person name="Riesco R."/>
        </authorList>
    </citation>
    <scope>NUCLEOTIDE SEQUENCE [LARGE SCALE GENOMIC DNA]</scope>
    <source>
        <strain evidence="4 6">NCIMB 15448</strain>
        <strain evidence="2 5">NCIMB 15449</strain>
        <strain evidence="3 7">NCIMB 15450</strain>
    </source>
</reference>